<comment type="subcellular location">
    <subcellularLocation>
        <location evidence="1">Mitochondrion</location>
    </subcellularLocation>
</comment>
<dbReference type="EMBL" id="JXLN01004630">
    <property type="protein sequence ID" value="KPM03326.1"/>
    <property type="molecule type" value="Genomic_DNA"/>
</dbReference>
<evidence type="ECO:0000256" key="3">
    <source>
        <dbReference type="ARBA" id="ARBA00023128"/>
    </source>
</evidence>
<evidence type="ECO:0000313" key="6">
    <source>
        <dbReference type="Proteomes" id="UP000616769"/>
    </source>
</evidence>
<sequence>YGCPKNFSPQNDWIIQTPLIDFDDPIDLNPKTLRQTFQFFLQSGIRLTQMTKIYDDAEALTKLLEEKERDMELAARIGQTLLDQNQKQSSQIYELELKLSKAEDILIVFNSLQITQLKHDVSSKSDLLKFFIDSTEEESSETEIKDLFDDDDSTLTSIQSIASKDSSLILDDLGNRVRTLQEENARLRTETEAKTIELEDEERKETQLINECAKKLTRNENKINALKEDLAKRTEENRNLNDQIKKHQQQIISLEKSIRTLKDEKEELIGALNLAYESQTSLTNDLIEYQDKYSDLLAAFHTKQEECRKLQQQQSYGTVLSYVDSMAYELSNFSYLDEPVNSFNQNVRINAFSPDSLYSSNDSFGSSSSYQSTFVTNAFHTNQNTITKSLMPSSSNFDRSSKPETISSKSFSNRNQNSINLSKSFENKPDYLLSGKLRYLKPIEGSRILNRWRSLANPNLENLFTDKDRFISKIQANLAAIETKISSSNTNLCESQSKPTLARSSVYNNFVTTNSVYTYTTTSLFHMNDSLNEVSTTFSDVRLSTGTNECDQLSGQFSRKASLSSQQLNDRFSLIKQLKNIKVDTLNTKTSIVNSSASFDSKNNTSNSIKVVEGCPAVSITGGLNDLVRMFQFESNKPSTRIISRVQIAHPNSNGSLRPIATANEKKLRTNLSVLRNLRKGGLI</sequence>
<dbReference type="GO" id="GO:0048311">
    <property type="term" value="P:mitochondrion distribution"/>
    <property type="evidence" value="ECO:0007669"/>
    <property type="project" value="TreeGrafter"/>
</dbReference>
<dbReference type="InterPro" id="IPR006933">
    <property type="entry name" value="HAP1_N"/>
</dbReference>
<comment type="caution">
    <text evidence="5">The sequence shown here is derived from an EMBL/GenBank/DDBJ whole genome shotgun (WGS) entry which is preliminary data.</text>
</comment>
<feature type="domain" description="HAP1 N-terminal" evidence="4">
    <location>
        <begin position="5"/>
        <end position="313"/>
    </location>
</feature>
<proteinExistence type="predicted"/>
<dbReference type="InterPro" id="IPR051946">
    <property type="entry name" value="Intracell_Traff-Reg"/>
</dbReference>
<reference evidence="5 6" key="1">
    <citation type="journal article" date="2015" name="Parasit. Vectors">
        <title>Draft genome of the scabies mite.</title>
        <authorList>
            <person name="Rider S.D.Jr."/>
            <person name="Morgan M.S."/>
            <person name="Arlian L.G."/>
        </authorList>
    </citation>
    <scope>NUCLEOTIDE SEQUENCE [LARGE SCALE GENOMIC DNA]</scope>
    <source>
        <strain evidence="5">Arlian Lab</strain>
    </source>
</reference>
<dbReference type="SMART" id="SM01424">
    <property type="entry name" value="HAP1_N"/>
    <property type="match status" value="1"/>
</dbReference>
<name>A0A131ZWZ1_SARSC</name>
<evidence type="ECO:0000259" key="4">
    <source>
        <dbReference type="SMART" id="SM01424"/>
    </source>
</evidence>
<keyword evidence="2" id="KW-0175">Coiled coil</keyword>
<dbReference type="GO" id="GO:0006605">
    <property type="term" value="P:protein targeting"/>
    <property type="evidence" value="ECO:0007669"/>
    <property type="project" value="TreeGrafter"/>
</dbReference>
<dbReference type="Proteomes" id="UP000616769">
    <property type="component" value="Unassembled WGS sequence"/>
</dbReference>
<dbReference type="GO" id="GO:0017022">
    <property type="term" value="F:myosin binding"/>
    <property type="evidence" value="ECO:0007669"/>
    <property type="project" value="TreeGrafter"/>
</dbReference>
<dbReference type="GO" id="GO:0031410">
    <property type="term" value="C:cytoplasmic vesicle"/>
    <property type="evidence" value="ECO:0007669"/>
    <property type="project" value="TreeGrafter"/>
</dbReference>
<gene>
    <name evidence="5" type="ORF">QR98_0017570</name>
</gene>
<evidence type="ECO:0000313" key="5">
    <source>
        <dbReference type="EMBL" id="KPM03326.1"/>
    </source>
</evidence>
<dbReference type="PANTHER" id="PTHR15751:SF12">
    <property type="entry name" value="TRAFFICKING KINESIN-BINDING PROTEIN MILT"/>
    <property type="match status" value="1"/>
</dbReference>
<protein>
    <submittedName>
        <fullName evidence="5">Huntington associated protein-1 domain-like protein</fullName>
    </submittedName>
</protein>
<keyword evidence="3" id="KW-0496">Mitochondrion</keyword>
<feature type="non-terminal residue" evidence="5">
    <location>
        <position position="1"/>
    </location>
</feature>
<dbReference type="OrthoDB" id="10067624at2759"/>
<organism evidence="5 6">
    <name type="scientific">Sarcoptes scabiei</name>
    <name type="common">Itch mite</name>
    <name type="synonym">Acarus scabiei</name>
    <dbReference type="NCBI Taxonomy" id="52283"/>
    <lineage>
        <taxon>Eukaryota</taxon>
        <taxon>Metazoa</taxon>
        <taxon>Ecdysozoa</taxon>
        <taxon>Arthropoda</taxon>
        <taxon>Chelicerata</taxon>
        <taxon>Arachnida</taxon>
        <taxon>Acari</taxon>
        <taxon>Acariformes</taxon>
        <taxon>Sarcoptiformes</taxon>
        <taxon>Astigmata</taxon>
        <taxon>Psoroptidia</taxon>
        <taxon>Sarcoptoidea</taxon>
        <taxon>Sarcoptidae</taxon>
        <taxon>Sarcoptinae</taxon>
        <taxon>Sarcoptes</taxon>
    </lineage>
</organism>
<dbReference type="AlphaFoldDB" id="A0A131ZWZ1"/>
<accession>A0A131ZWZ1</accession>
<dbReference type="GO" id="GO:0047496">
    <property type="term" value="P:vesicle transport along microtubule"/>
    <property type="evidence" value="ECO:0007669"/>
    <property type="project" value="TreeGrafter"/>
</dbReference>
<evidence type="ECO:0000256" key="1">
    <source>
        <dbReference type="ARBA" id="ARBA00004173"/>
    </source>
</evidence>
<dbReference type="PANTHER" id="PTHR15751">
    <property type="entry name" value="TRAFFICKING KINESIN-BINDING PROTEIN"/>
    <property type="match status" value="1"/>
</dbReference>
<dbReference type="VEuPathDB" id="VectorBase:SSCA007711"/>
<dbReference type="GO" id="GO:0005739">
    <property type="term" value="C:mitochondrion"/>
    <property type="evidence" value="ECO:0007669"/>
    <property type="project" value="UniProtKB-SubCell"/>
</dbReference>
<dbReference type="Pfam" id="PF04849">
    <property type="entry name" value="HAP1_N"/>
    <property type="match status" value="1"/>
</dbReference>
<evidence type="ECO:0000256" key="2">
    <source>
        <dbReference type="ARBA" id="ARBA00023054"/>
    </source>
</evidence>